<dbReference type="InterPro" id="IPR011993">
    <property type="entry name" value="PH-like_dom_sf"/>
</dbReference>
<dbReference type="InterPro" id="IPR051133">
    <property type="entry name" value="Adapter_Engulfment-Domain"/>
</dbReference>
<feature type="region of interest" description="Disordered" evidence="1">
    <location>
        <begin position="231"/>
        <end position="252"/>
    </location>
</feature>
<feature type="domain" description="PID" evidence="2">
    <location>
        <begin position="2"/>
        <end position="121"/>
    </location>
</feature>
<dbReference type="SUPFAM" id="SSF50729">
    <property type="entry name" value="PH domain-like"/>
    <property type="match status" value="1"/>
</dbReference>
<evidence type="ECO:0000313" key="3">
    <source>
        <dbReference type="EMBL" id="KDR18200.1"/>
    </source>
</evidence>
<dbReference type="PANTHER" id="PTHR11232">
    <property type="entry name" value="PHOSPHOTYROSINE INTERACTION DOMAIN-CONTAINING FAMILY MEMBER"/>
    <property type="match status" value="1"/>
</dbReference>
<gene>
    <name evidence="3" type="ORF">L798_06951</name>
</gene>
<evidence type="ECO:0000256" key="1">
    <source>
        <dbReference type="SAM" id="MobiDB-lite"/>
    </source>
</evidence>
<reference evidence="3 4" key="1">
    <citation type="journal article" date="2014" name="Nat. Commun.">
        <title>Molecular traces of alternative social organization in a termite genome.</title>
        <authorList>
            <person name="Terrapon N."/>
            <person name="Li C."/>
            <person name="Robertson H.M."/>
            <person name="Ji L."/>
            <person name="Meng X."/>
            <person name="Booth W."/>
            <person name="Chen Z."/>
            <person name="Childers C.P."/>
            <person name="Glastad K.M."/>
            <person name="Gokhale K."/>
            <person name="Gowin J."/>
            <person name="Gronenberg W."/>
            <person name="Hermansen R.A."/>
            <person name="Hu H."/>
            <person name="Hunt B.G."/>
            <person name="Huylmans A.K."/>
            <person name="Khalil S.M."/>
            <person name="Mitchell R.D."/>
            <person name="Munoz-Torres M.C."/>
            <person name="Mustard J.A."/>
            <person name="Pan H."/>
            <person name="Reese J.T."/>
            <person name="Scharf M.E."/>
            <person name="Sun F."/>
            <person name="Vogel H."/>
            <person name="Xiao J."/>
            <person name="Yang W."/>
            <person name="Yang Z."/>
            <person name="Yang Z."/>
            <person name="Zhou J."/>
            <person name="Zhu J."/>
            <person name="Brent C.S."/>
            <person name="Elsik C.G."/>
            <person name="Goodisman M.A."/>
            <person name="Liberles D.A."/>
            <person name="Roe R.M."/>
            <person name="Vargo E.L."/>
            <person name="Vilcinskas A."/>
            <person name="Wang J."/>
            <person name="Bornberg-Bauer E."/>
            <person name="Korb J."/>
            <person name="Zhang G."/>
            <person name="Liebig J."/>
        </authorList>
    </citation>
    <scope>NUCLEOTIDE SEQUENCE [LARGE SCALE GENOMIC DNA]</scope>
    <source>
        <tissue evidence="3">Whole organism</tissue>
    </source>
</reference>
<dbReference type="AlphaFoldDB" id="A0A067RDV8"/>
<dbReference type="STRING" id="136037.A0A067RDV8"/>
<dbReference type="Gene3D" id="2.30.29.30">
    <property type="entry name" value="Pleckstrin-homology domain (PH domain)/Phosphotyrosine-binding domain (PTB)"/>
    <property type="match status" value="1"/>
</dbReference>
<keyword evidence="3" id="KW-0449">Lipoprotein</keyword>
<name>A0A067RDV8_ZOONE</name>
<keyword evidence="4" id="KW-1185">Reference proteome</keyword>
<dbReference type="eggNOG" id="KOG3536">
    <property type="taxonomic scope" value="Eukaryota"/>
</dbReference>
<organism evidence="3 4">
    <name type="scientific">Zootermopsis nevadensis</name>
    <name type="common">Dampwood termite</name>
    <dbReference type="NCBI Taxonomy" id="136037"/>
    <lineage>
        <taxon>Eukaryota</taxon>
        <taxon>Metazoa</taxon>
        <taxon>Ecdysozoa</taxon>
        <taxon>Arthropoda</taxon>
        <taxon>Hexapoda</taxon>
        <taxon>Insecta</taxon>
        <taxon>Pterygota</taxon>
        <taxon>Neoptera</taxon>
        <taxon>Polyneoptera</taxon>
        <taxon>Dictyoptera</taxon>
        <taxon>Blattodea</taxon>
        <taxon>Blattoidea</taxon>
        <taxon>Termitoidae</taxon>
        <taxon>Termopsidae</taxon>
        <taxon>Zootermopsis</taxon>
    </lineage>
</organism>
<sequence length="252" mass="28139">MVKYLGSVLVEAPSNDEATAEAIDTIMTMVNVSGKKLQRVELSVDLHGIKVVDLGTEDTHLEVSIYRISNCSADAAHDRVFAFIAKNTNETMECHAFLCHKRKIAQTITLTVAQSFNTAYELWQISQETSCLRNQELRSCHEVKKISSSHNKIKDSSSNLQHMSESKTLLIDLSPESETLTENGNSWVCFDDDRSENLNSNFTRITSSLTQKQNPVINSPQHHLHILASSNGQSSNVTSGWEDNHSSNFPWS</sequence>
<dbReference type="CDD" id="cd13159">
    <property type="entry name" value="PTB_LDLRAP-mammal-like"/>
    <property type="match status" value="1"/>
</dbReference>
<dbReference type="Pfam" id="PF00640">
    <property type="entry name" value="PID"/>
    <property type="match status" value="1"/>
</dbReference>
<evidence type="ECO:0000259" key="2">
    <source>
        <dbReference type="PROSITE" id="PS01179"/>
    </source>
</evidence>
<dbReference type="EMBL" id="KK852699">
    <property type="protein sequence ID" value="KDR18200.1"/>
    <property type="molecule type" value="Genomic_DNA"/>
</dbReference>
<dbReference type="PANTHER" id="PTHR11232:SF74">
    <property type="entry name" value="PTB DOMAIN-CONTAINING ADAPTER PROTEIN CED-6-LIKE PROTEIN"/>
    <property type="match status" value="1"/>
</dbReference>
<evidence type="ECO:0000313" key="4">
    <source>
        <dbReference type="Proteomes" id="UP000027135"/>
    </source>
</evidence>
<dbReference type="OMA" id="HETMECH"/>
<keyword evidence="3" id="KW-0675">Receptor</keyword>
<dbReference type="InParanoid" id="A0A067RDV8"/>
<dbReference type="SMART" id="SM00462">
    <property type="entry name" value="PTB"/>
    <property type="match status" value="1"/>
</dbReference>
<proteinExistence type="predicted"/>
<accession>A0A067RDV8</accession>
<protein>
    <submittedName>
        <fullName evidence="3">Low density lipoprotein receptor adapter protein 1</fullName>
    </submittedName>
</protein>
<dbReference type="PROSITE" id="PS01179">
    <property type="entry name" value="PID"/>
    <property type="match status" value="1"/>
</dbReference>
<dbReference type="Proteomes" id="UP000027135">
    <property type="component" value="Unassembled WGS sequence"/>
</dbReference>
<dbReference type="InterPro" id="IPR006020">
    <property type="entry name" value="PTB/PI_dom"/>
</dbReference>